<dbReference type="Pfam" id="PF02285">
    <property type="entry name" value="COX8"/>
    <property type="match status" value="1"/>
</dbReference>
<evidence type="ECO:0000313" key="2">
    <source>
        <dbReference type="Proteomes" id="UP000479000"/>
    </source>
</evidence>
<sequence>MMQRPLAQAFGVLKRGVLSQQTRSVVSGPPTQKVTSAQMVLCCSAIGISCMAIPLYVIVHVPQYRGGSSES</sequence>
<reference evidence="1 2" key="1">
    <citation type="submission" date="2020-02" db="EMBL/GenBank/DDBJ databases">
        <authorList>
            <person name="Ferguson B K."/>
        </authorList>
    </citation>
    <scope>NUCLEOTIDE SEQUENCE [LARGE SCALE GENOMIC DNA]</scope>
</reference>
<dbReference type="GO" id="GO:0005739">
    <property type="term" value="C:mitochondrion"/>
    <property type="evidence" value="ECO:0007669"/>
    <property type="project" value="GOC"/>
</dbReference>
<dbReference type="OrthoDB" id="6093252at2759"/>
<dbReference type="InterPro" id="IPR003205">
    <property type="entry name" value="Cyt_c_oxidase_su8"/>
</dbReference>
<gene>
    <name evidence="1" type="ORF">NTEN_LOCUS14184</name>
</gene>
<name>A0A6H5GWM9_9HEMI</name>
<dbReference type="GO" id="GO:0006123">
    <property type="term" value="P:mitochondrial electron transport, cytochrome c to oxygen"/>
    <property type="evidence" value="ECO:0007669"/>
    <property type="project" value="InterPro"/>
</dbReference>
<keyword evidence="2" id="KW-1185">Reference proteome</keyword>
<proteinExistence type="predicted"/>
<dbReference type="Proteomes" id="UP000479000">
    <property type="component" value="Unassembled WGS sequence"/>
</dbReference>
<dbReference type="EMBL" id="CADCXU010021253">
    <property type="protein sequence ID" value="CAB0008988.1"/>
    <property type="molecule type" value="Genomic_DNA"/>
</dbReference>
<protein>
    <submittedName>
        <fullName evidence="1">Uncharacterized protein</fullName>
    </submittedName>
</protein>
<dbReference type="AlphaFoldDB" id="A0A6H5GWM9"/>
<evidence type="ECO:0000313" key="1">
    <source>
        <dbReference type="EMBL" id="CAB0008988.1"/>
    </source>
</evidence>
<accession>A0A6H5GWM9</accession>
<dbReference type="UniPathway" id="UPA00705"/>
<organism evidence="1 2">
    <name type="scientific">Nesidiocoris tenuis</name>
    <dbReference type="NCBI Taxonomy" id="355587"/>
    <lineage>
        <taxon>Eukaryota</taxon>
        <taxon>Metazoa</taxon>
        <taxon>Ecdysozoa</taxon>
        <taxon>Arthropoda</taxon>
        <taxon>Hexapoda</taxon>
        <taxon>Insecta</taxon>
        <taxon>Pterygota</taxon>
        <taxon>Neoptera</taxon>
        <taxon>Paraneoptera</taxon>
        <taxon>Hemiptera</taxon>
        <taxon>Heteroptera</taxon>
        <taxon>Panheteroptera</taxon>
        <taxon>Cimicomorpha</taxon>
        <taxon>Miridae</taxon>
        <taxon>Dicyphina</taxon>
        <taxon>Nesidiocoris</taxon>
    </lineage>
</organism>